<sequence length="1139" mass="128199">MTTLHSLEIQGIRCFSPNSTQTIRFEKPLTLIVGQNGAGKTTIVECLKMGASGILPPNSDRGKSFIHDCKLSEEREVRAHITLNVETYAQELVSATRKYTMTRDKNIPNKAAFKAGETVLRVKRPDGQESSVSMKTSDLDASMPSLMGLSRALIDSVIFCHQDENNWALDDLAKVKARFDDLLETSRYTKAIAALNKARKEQEDAAHINASKLEIVKTKLIQMAELRNQIKANMEDVSKVQNTIATLESELHGLQETVTVLRAEQETVSSVFVAIRNATDNVGRLSEEVTTMHQSMNEIYEEGLEDMHQYHATLSNEVEATKATYDNITLKIDQLMELMNELHQKINMSKNKVRWKRSRRLMEIQMSEYRLARENIKTTTEAMESIVKEIKKEMDADDATEFSESGVAAFVEQLENVSLKDNPTYIAFRECKGGIVHLEEKVLQLTTKESKQNLVLEALTAEMSGITKQIGALDELQSAQKQQEDVKQQAMQQVTEHQQRLQNLNEERERLSLLAIKLKNSIHDASVEDEQELRAAVKFLEAVVNNDRQLIVTYVKDVIGTGMDESKYITGLRDFFAKFLDPAVPVSDGLPSSAWANTEQFQQDCVTAILQMISHTKDLELGDAGDPQASTPAIEPYNALLKIVTNMRISDYVAYYKALLAQGSAAEPESQGSYADVRNNLSSVDAEIAKVQSSIEGCNAQITKIEAEAMQAAVRFEQIDGLKTKLAEIHSNQQQCDEDIASTRRALETARSQLKGKRKECDELDEQITAIKKANAVKAAKLSTLLKRYQKSNEMLKKYKEELGSSERESNGDEDLQVELNCVTESVNNNRMEQKDVLQSLNNHRQLLENLQQNIKLKTKQQELEKAQEHLDGLHNQVGERSEEALTARIKEMDENCSRISLEIATLQGTVITRQDNIAKLQQMLESDNYANVQKRFSDTLLALKTHTMAKEVRCERLAINSMQDLEIYTKTLEMQLHKFHSEKIAQINGVLKRVWREVYTGNNVDYIEIQSNVDTTVPSTGLAPRSYNYRMVMVTHNGVEMDMRGHCSAGERVLASLILRITLTETFCSNCNILALDEPTTNLDKDNIVVGYVPQVVQMVPQSLESSLAKLSSHEDNVNCLGGMYQKRCPGHAELTWN</sequence>
<feature type="coiled-coil region" evidence="10">
    <location>
        <begin position="223"/>
        <end position="264"/>
    </location>
</feature>
<dbReference type="GO" id="GO:0046872">
    <property type="term" value="F:metal ion binding"/>
    <property type="evidence" value="ECO:0007669"/>
    <property type="project" value="UniProtKB-KW"/>
</dbReference>
<dbReference type="EMBL" id="BPLF01000002">
    <property type="protein sequence ID" value="GIX63602.1"/>
    <property type="molecule type" value="Genomic_DNA"/>
</dbReference>
<comment type="subcellular location">
    <subcellularLocation>
        <location evidence="3">Chromosome</location>
    </subcellularLocation>
    <subcellularLocation>
        <location evidence="2">Nucleus</location>
    </subcellularLocation>
</comment>
<keyword evidence="8" id="KW-0539">Nucleus</keyword>
<feature type="coiled-coil region" evidence="10">
    <location>
        <begin position="740"/>
        <end position="809"/>
    </location>
</feature>
<dbReference type="Gene3D" id="1.10.287.1490">
    <property type="match status" value="1"/>
</dbReference>
<dbReference type="Proteomes" id="UP001497744">
    <property type="component" value="Unassembled WGS sequence"/>
</dbReference>
<dbReference type="RefSeq" id="XP_067715671.1">
    <property type="nucleotide sequence ID" value="XM_067859570.1"/>
</dbReference>
<dbReference type="InterPro" id="IPR038729">
    <property type="entry name" value="Rad50/SbcC_AAA"/>
</dbReference>
<dbReference type="InterPro" id="IPR027417">
    <property type="entry name" value="P-loop_NTPase"/>
</dbReference>
<feature type="coiled-coil region" evidence="10">
    <location>
        <begin position="834"/>
        <end position="877"/>
    </location>
</feature>
<proteinExistence type="inferred from homology"/>
<dbReference type="GO" id="GO:0000722">
    <property type="term" value="P:telomere maintenance via recombination"/>
    <property type="evidence" value="ECO:0007669"/>
    <property type="project" value="TreeGrafter"/>
</dbReference>
<comment type="similarity">
    <text evidence="4">Belongs to the SMC family. RAD50 subfamily.</text>
</comment>
<feature type="domain" description="Rad50/SbcC-type AAA" evidence="11">
    <location>
        <begin position="6"/>
        <end position="251"/>
    </location>
</feature>
<evidence type="ECO:0000256" key="2">
    <source>
        <dbReference type="ARBA" id="ARBA00004123"/>
    </source>
</evidence>
<dbReference type="GO" id="GO:0006302">
    <property type="term" value="P:double-strand break repair"/>
    <property type="evidence" value="ECO:0007669"/>
    <property type="project" value="InterPro"/>
</dbReference>
<protein>
    <submittedName>
        <fullName evidence="12">DNA repair protein RAD50</fullName>
    </submittedName>
</protein>
<evidence type="ECO:0000256" key="7">
    <source>
        <dbReference type="ARBA" id="ARBA00022833"/>
    </source>
</evidence>
<dbReference type="AlphaFoldDB" id="A0AAV4LUY0"/>
<evidence type="ECO:0000256" key="6">
    <source>
        <dbReference type="ARBA" id="ARBA00022723"/>
    </source>
</evidence>
<evidence type="ECO:0000256" key="10">
    <source>
        <dbReference type="SAM" id="Coils"/>
    </source>
</evidence>
<evidence type="ECO:0000259" key="11">
    <source>
        <dbReference type="Pfam" id="PF13476"/>
    </source>
</evidence>
<evidence type="ECO:0000256" key="8">
    <source>
        <dbReference type="ARBA" id="ARBA00023242"/>
    </source>
</evidence>
<organism evidence="12 13">
    <name type="scientific">Babesia caballi</name>
    <dbReference type="NCBI Taxonomy" id="5871"/>
    <lineage>
        <taxon>Eukaryota</taxon>
        <taxon>Sar</taxon>
        <taxon>Alveolata</taxon>
        <taxon>Apicomplexa</taxon>
        <taxon>Aconoidasida</taxon>
        <taxon>Piroplasmida</taxon>
        <taxon>Babesiidae</taxon>
        <taxon>Babesia</taxon>
    </lineage>
</organism>
<keyword evidence="13" id="KW-1185">Reference proteome</keyword>
<dbReference type="GO" id="GO:0016887">
    <property type="term" value="F:ATP hydrolysis activity"/>
    <property type="evidence" value="ECO:0007669"/>
    <property type="project" value="InterPro"/>
</dbReference>
<dbReference type="GO" id="GO:0043047">
    <property type="term" value="F:single-stranded telomeric DNA binding"/>
    <property type="evidence" value="ECO:0007669"/>
    <property type="project" value="TreeGrafter"/>
</dbReference>
<evidence type="ECO:0000313" key="12">
    <source>
        <dbReference type="EMBL" id="GIX63602.1"/>
    </source>
</evidence>
<comment type="cofactor">
    <cofactor evidence="1">
        <name>Zn(2+)</name>
        <dbReference type="ChEBI" id="CHEBI:29105"/>
    </cofactor>
</comment>
<feature type="coiled-coil region" evidence="10">
    <location>
        <begin position="325"/>
        <end position="352"/>
    </location>
</feature>
<dbReference type="PANTHER" id="PTHR18867:SF12">
    <property type="entry name" value="DNA REPAIR PROTEIN RAD50"/>
    <property type="match status" value="1"/>
</dbReference>
<evidence type="ECO:0000256" key="4">
    <source>
        <dbReference type="ARBA" id="ARBA00009439"/>
    </source>
</evidence>
<dbReference type="GO" id="GO:0007004">
    <property type="term" value="P:telomere maintenance via telomerase"/>
    <property type="evidence" value="ECO:0007669"/>
    <property type="project" value="TreeGrafter"/>
</dbReference>
<dbReference type="GO" id="GO:0000794">
    <property type="term" value="C:condensed nuclear chromosome"/>
    <property type="evidence" value="ECO:0007669"/>
    <property type="project" value="TreeGrafter"/>
</dbReference>
<keyword evidence="6" id="KW-0479">Metal-binding</keyword>
<name>A0AAV4LUY0_BABCB</name>
<comment type="catalytic activity">
    <reaction evidence="9">
        <text>ATP + H2O = ADP + phosphate + H(+)</text>
        <dbReference type="Rhea" id="RHEA:13065"/>
        <dbReference type="ChEBI" id="CHEBI:15377"/>
        <dbReference type="ChEBI" id="CHEBI:15378"/>
        <dbReference type="ChEBI" id="CHEBI:30616"/>
        <dbReference type="ChEBI" id="CHEBI:43474"/>
        <dbReference type="ChEBI" id="CHEBI:456216"/>
    </reaction>
</comment>
<dbReference type="GeneID" id="94195083"/>
<comment type="caution">
    <text evidence="12">The sequence shown here is derived from an EMBL/GenBank/DDBJ whole genome shotgun (WGS) entry which is preliminary data.</text>
</comment>
<dbReference type="PANTHER" id="PTHR18867">
    <property type="entry name" value="RAD50"/>
    <property type="match status" value="1"/>
</dbReference>
<evidence type="ECO:0000256" key="9">
    <source>
        <dbReference type="ARBA" id="ARBA00049360"/>
    </source>
</evidence>
<evidence type="ECO:0000313" key="13">
    <source>
        <dbReference type="Proteomes" id="UP001497744"/>
    </source>
</evidence>
<keyword evidence="5" id="KW-0158">Chromosome</keyword>
<dbReference type="GO" id="GO:0070192">
    <property type="term" value="P:chromosome organization involved in meiotic cell cycle"/>
    <property type="evidence" value="ECO:0007669"/>
    <property type="project" value="TreeGrafter"/>
</dbReference>
<evidence type="ECO:0000256" key="5">
    <source>
        <dbReference type="ARBA" id="ARBA00022454"/>
    </source>
</evidence>
<dbReference type="Pfam" id="PF13476">
    <property type="entry name" value="AAA_23"/>
    <property type="match status" value="1"/>
</dbReference>
<keyword evidence="7" id="KW-0862">Zinc</keyword>
<keyword evidence="10" id="KW-0175">Coiled coil</keyword>
<feature type="coiled-coil region" evidence="10">
    <location>
        <begin position="473"/>
        <end position="521"/>
    </location>
</feature>
<evidence type="ECO:0000256" key="3">
    <source>
        <dbReference type="ARBA" id="ARBA00004286"/>
    </source>
</evidence>
<dbReference type="Gene3D" id="3.40.50.300">
    <property type="entry name" value="P-loop containing nucleotide triphosphate hydrolases"/>
    <property type="match status" value="2"/>
</dbReference>
<reference evidence="12 13" key="1">
    <citation type="submission" date="2021-06" db="EMBL/GenBank/DDBJ databases">
        <title>Genome sequence of Babesia caballi.</title>
        <authorList>
            <person name="Yamagishi J."/>
            <person name="Kidaka T."/>
            <person name="Ochi A."/>
        </authorList>
    </citation>
    <scope>NUCLEOTIDE SEQUENCE [LARGE SCALE GENOMIC DNA]</scope>
    <source>
        <strain evidence="12">USDA-D6B2</strain>
    </source>
</reference>
<dbReference type="GO" id="GO:0051880">
    <property type="term" value="F:G-quadruplex DNA binding"/>
    <property type="evidence" value="ECO:0007669"/>
    <property type="project" value="TreeGrafter"/>
</dbReference>
<dbReference type="SUPFAM" id="SSF52540">
    <property type="entry name" value="P-loop containing nucleoside triphosphate hydrolases"/>
    <property type="match status" value="1"/>
</dbReference>
<gene>
    <name evidence="12" type="ORF">BcabD6B2_30370</name>
</gene>
<dbReference type="GO" id="GO:0030870">
    <property type="term" value="C:Mre11 complex"/>
    <property type="evidence" value="ECO:0007669"/>
    <property type="project" value="TreeGrafter"/>
</dbReference>
<dbReference type="GO" id="GO:0003691">
    <property type="term" value="F:double-stranded telomeric DNA binding"/>
    <property type="evidence" value="ECO:0007669"/>
    <property type="project" value="TreeGrafter"/>
</dbReference>
<accession>A0AAV4LUY0</accession>
<evidence type="ECO:0000256" key="1">
    <source>
        <dbReference type="ARBA" id="ARBA00001947"/>
    </source>
</evidence>